<dbReference type="InterPro" id="IPR050471">
    <property type="entry name" value="AB_hydrolase"/>
</dbReference>
<dbReference type="Pfam" id="PF00561">
    <property type="entry name" value="Abhydrolase_1"/>
    <property type="match status" value="1"/>
</dbReference>
<evidence type="ECO:0000259" key="1">
    <source>
        <dbReference type="Pfam" id="PF00561"/>
    </source>
</evidence>
<dbReference type="Gene3D" id="3.40.50.1820">
    <property type="entry name" value="alpha/beta hydrolase"/>
    <property type="match status" value="1"/>
</dbReference>
<dbReference type="EMBL" id="BARS01009105">
    <property type="protein sequence ID" value="GAF69886.1"/>
    <property type="molecule type" value="Genomic_DNA"/>
</dbReference>
<gene>
    <name evidence="2" type="ORF">S01H1_17197</name>
</gene>
<evidence type="ECO:0000313" key="2">
    <source>
        <dbReference type="EMBL" id="GAF69886.1"/>
    </source>
</evidence>
<comment type="caution">
    <text evidence="2">The sequence shown here is derived from an EMBL/GenBank/DDBJ whole genome shotgun (WGS) entry which is preliminary data.</text>
</comment>
<dbReference type="PANTHER" id="PTHR43433">
    <property type="entry name" value="HYDROLASE, ALPHA/BETA FOLD FAMILY PROTEIN"/>
    <property type="match status" value="1"/>
</dbReference>
<dbReference type="PRINTS" id="PR00111">
    <property type="entry name" value="ABHYDROLASE"/>
</dbReference>
<protein>
    <recommendedName>
        <fullName evidence="1">AB hydrolase-1 domain-containing protein</fullName>
    </recommendedName>
</protein>
<reference evidence="2" key="1">
    <citation type="journal article" date="2014" name="Front. Microbiol.">
        <title>High frequency of phylogenetically diverse reductive dehalogenase-homologous genes in deep subseafloor sedimentary metagenomes.</title>
        <authorList>
            <person name="Kawai M."/>
            <person name="Futagami T."/>
            <person name="Toyoda A."/>
            <person name="Takaki Y."/>
            <person name="Nishi S."/>
            <person name="Hori S."/>
            <person name="Arai W."/>
            <person name="Tsubouchi T."/>
            <person name="Morono Y."/>
            <person name="Uchiyama I."/>
            <person name="Ito T."/>
            <person name="Fujiyama A."/>
            <person name="Inagaki F."/>
            <person name="Takami H."/>
        </authorList>
    </citation>
    <scope>NUCLEOTIDE SEQUENCE</scope>
    <source>
        <strain evidence="2">Expedition CK06-06</strain>
    </source>
</reference>
<name>X0S3R3_9ZZZZ</name>
<sequence length="269" mass="30067">MPKARVNGIDLYHRVRGDGSPLLMIQGFGGGHESWFFQTRAFKNYYRVIVFDNRGIGKTDRSPVPYTVKTMADDAVGLLDHLEIDRAHILGMSLGGIVAQELAINYPERVSKLVLVCTSTGEGEIADFHPEMLNALGIEDADTQPDLRSLDFHNTVASIVSLAFNKRLYRTMLVPLAKFQMKRKGVEGHLEQMEAVVGHSTRDRLHLIQAPTLVLTGTDDRIVPPRSSEEIASKIPNAKLVRVERGSHAFFLEMRGRFNREVLAFLAQS</sequence>
<dbReference type="SUPFAM" id="SSF53474">
    <property type="entry name" value="alpha/beta-Hydrolases"/>
    <property type="match status" value="1"/>
</dbReference>
<accession>X0S3R3</accession>
<dbReference type="InterPro" id="IPR000073">
    <property type="entry name" value="AB_hydrolase_1"/>
</dbReference>
<feature type="domain" description="AB hydrolase-1" evidence="1">
    <location>
        <begin position="21"/>
        <end position="253"/>
    </location>
</feature>
<dbReference type="AlphaFoldDB" id="X0S3R3"/>
<organism evidence="2">
    <name type="scientific">marine sediment metagenome</name>
    <dbReference type="NCBI Taxonomy" id="412755"/>
    <lineage>
        <taxon>unclassified sequences</taxon>
        <taxon>metagenomes</taxon>
        <taxon>ecological metagenomes</taxon>
    </lineage>
</organism>
<dbReference type="PANTHER" id="PTHR43433:SF5">
    <property type="entry name" value="AB HYDROLASE-1 DOMAIN-CONTAINING PROTEIN"/>
    <property type="match status" value="1"/>
</dbReference>
<dbReference type="InterPro" id="IPR029058">
    <property type="entry name" value="AB_hydrolase_fold"/>
</dbReference>
<proteinExistence type="predicted"/>